<dbReference type="InterPro" id="IPR011034">
    <property type="entry name" value="Formyl_transferase-like_C_sf"/>
</dbReference>
<reference evidence="6 7" key="1">
    <citation type="submission" date="2018-11" db="EMBL/GenBank/DDBJ databases">
        <title>Genome sequencing and assembly of Clostridium tagluense strain A121.</title>
        <authorList>
            <person name="Murakami T."/>
            <person name="Segawa T."/>
            <person name="Shcherbakova V.A."/>
            <person name="Mori H."/>
            <person name="Yoshimura Y."/>
        </authorList>
    </citation>
    <scope>NUCLEOTIDE SEQUENCE [LARGE SCALE GENOMIC DNA]</scope>
    <source>
        <strain evidence="6 7">A121</strain>
    </source>
</reference>
<evidence type="ECO:0000256" key="5">
    <source>
        <dbReference type="HAMAP-Rule" id="MF_00527"/>
    </source>
</evidence>
<evidence type="ECO:0000256" key="3">
    <source>
        <dbReference type="ARBA" id="ARBA00022801"/>
    </source>
</evidence>
<sequence length="203" mass="23162">MKLTREFYAKETLQVAKELLGKVVVHEVNGVKLKGKIVETEAYIGSIDKASHAYGGKKTPRLEALYGKPGIAYVYFIYGMYHCFNVITEKEGSPEGVLIRAIEPIDGIDEMSKLRFNKVYNELTKAQFKNLSSGPSKLCIAMNINKENNKQDLCSGNLYIEESMDKEKIEIIEAKRIGIDYAEEAKDFKWRFYIKDNVWVSVK</sequence>
<dbReference type="GO" id="GO:0006284">
    <property type="term" value="P:base-excision repair"/>
    <property type="evidence" value="ECO:0007669"/>
    <property type="project" value="InterPro"/>
</dbReference>
<dbReference type="RefSeq" id="WP_124999946.1">
    <property type="nucleotide sequence ID" value="NZ_BHYK01000007.1"/>
</dbReference>
<dbReference type="SUPFAM" id="SSF50486">
    <property type="entry name" value="FMT C-terminal domain-like"/>
    <property type="match status" value="1"/>
</dbReference>
<dbReference type="AlphaFoldDB" id="A0A401UKD5"/>
<proteinExistence type="inferred from homology"/>
<comment type="similarity">
    <text evidence="1 5">Belongs to the DNA glycosylase MPG family.</text>
</comment>
<evidence type="ECO:0000313" key="7">
    <source>
        <dbReference type="Proteomes" id="UP000287872"/>
    </source>
</evidence>
<evidence type="ECO:0000313" key="6">
    <source>
        <dbReference type="EMBL" id="GCD10004.1"/>
    </source>
</evidence>
<dbReference type="EC" id="3.2.2.-" evidence="5"/>
<dbReference type="GO" id="GO:0003677">
    <property type="term" value="F:DNA binding"/>
    <property type="evidence" value="ECO:0007669"/>
    <property type="project" value="InterPro"/>
</dbReference>
<keyword evidence="2 5" id="KW-0227">DNA damage</keyword>
<dbReference type="OrthoDB" id="9794313at2"/>
<dbReference type="NCBIfam" id="NF002001">
    <property type="entry name" value="PRK00802.1-1"/>
    <property type="match status" value="1"/>
</dbReference>
<dbReference type="PANTHER" id="PTHR10429">
    <property type="entry name" value="DNA-3-METHYLADENINE GLYCOSYLASE"/>
    <property type="match status" value="1"/>
</dbReference>
<keyword evidence="3 5" id="KW-0378">Hydrolase</keyword>
<dbReference type="HAMAP" id="MF_00527">
    <property type="entry name" value="3MGH"/>
    <property type="match status" value="1"/>
</dbReference>
<dbReference type="Proteomes" id="UP000287872">
    <property type="component" value="Unassembled WGS sequence"/>
</dbReference>
<dbReference type="Gene3D" id="3.10.300.10">
    <property type="entry name" value="Methylpurine-DNA glycosylase (MPG)"/>
    <property type="match status" value="1"/>
</dbReference>
<gene>
    <name evidence="6" type="ORF">Ctaglu_16270</name>
</gene>
<dbReference type="FunFam" id="3.10.300.10:FF:000001">
    <property type="entry name" value="Putative 3-methyladenine DNA glycosylase"/>
    <property type="match status" value="1"/>
</dbReference>
<dbReference type="InterPro" id="IPR003180">
    <property type="entry name" value="MPG"/>
</dbReference>
<dbReference type="PANTHER" id="PTHR10429:SF0">
    <property type="entry name" value="DNA-3-METHYLADENINE GLYCOSYLASE"/>
    <property type="match status" value="1"/>
</dbReference>
<dbReference type="EMBL" id="BHYK01000007">
    <property type="protein sequence ID" value="GCD10004.1"/>
    <property type="molecule type" value="Genomic_DNA"/>
</dbReference>
<keyword evidence="4 5" id="KW-0234">DNA repair</keyword>
<protein>
    <recommendedName>
        <fullName evidence="5">Putative 3-methyladenine DNA glycosylase</fullName>
        <ecNumber evidence="5">3.2.2.-</ecNumber>
    </recommendedName>
</protein>
<dbReference type="InterPro" id="IPR036995">
    <property type="entry name" value="MPG_sf"/>
</dbReference>
<evidence type="ECO:0000256" key="1">
    <source>
        <dbReference type="ARBA" id="ARBA00009232"/>
    </source>
</evidence>
<dbReference type="GO" id="GO:0003905">
    <property type="term" value="F:alkylbase DNA N-glycosylase activity"/>
    <property type="evidence" value="ECO:0007669"/>
    <property type="project" value="InterPro"/>
</dbReference>
<dbReference type="CDD" id="cd00540">
    <property type="entry name" value="AAG"/>
    <property type="match status" value="1"/>
</dbReference>
<name>A0A401UKD5_9CLOT</name>
<comment type="caution">
    <text evidence="6">The sequence shown here is derived from an EMBL/GenBank/DDBJ whole genome shotgun (WGS) entry which is preliminary data.</text>
</comment>
<dbReference type="NCBIfam" id="TIGR00567">
    <property type="entry name" value="3mg"/>
    <property type="match status" value="1"/>
</dbReference>
<organism evidence="6 7">
    <name type="scientific">Clostridium tagluense</name>
    <dbReference type="NCBI Taxonomy" id="360422"/>
    <lineage>
        <taxon>Bacteria</taxon>
        <taxon>Bacillati</taxon>
        <taxon>Bacillota</taxon>
        <taxon>Clostridia</taxon>
        <taxon>Eubacteriales</taxon>
        <taxon>Clostridiaceae</taxon>
        <taxon>Clostridium</taxon>
    </lineage>
</organism>
<evidence type="ECO:0000256" key="4">
    <source>
        <dbReference type="ARBA" id="ARBA00023204"/>
    </source>
</evidence>
<keyword evidence="7" id="KW-1185">Reference proteome</keyword>
<dbReference type="Pfam" id="PF02245">
    <property type="entry name" value="Pur_DNA_glyco"/>
    <property type="match status" value="1"/>
</dbReference>
<evidence type="ECO:0000256" key="2">
    <source>
        <dbReference type="ARBA" id="ARBA00022763"/>
    </source>
</evidence>
<accession>A0A401UKD5</accession>